<dbReference type="OrthoDB" id="5292888at2"/>
<reference evidence="4 5" key="1">
    <citation type="submission" date="2018-03" db="EMBL/GenBank/DDBJ databases">
        <title>Complete genome sequence and methylome analysis of Pseudomonas mendocina NEB 698.</title>
        <authorList>
            <person name="Morgan R.D."/>
        </authorList>
    </citation>
    <scope>NUCLEOTIDE SEQUENCE [LARGE SCALE GENOMIC DNA]</scope>
    <source>
        <strain evidence="4 5">NEB698</strain>
    </source>
</reference>
<feature type="domain" description="N-acetyltransferase" evidence="3">
    <location>
        <begin position="1"/>
        <end position="172"/>
    </location>
</feature>
<dbReference type="GO" id="GO:0016747">
    <property type="term" value="F:acyltransferase activity, transferring groups other than amino-acyl groups"/>
    <property type="evidence" value="ECO:0007669"/>
    <property type="project" value="InterPro"/>
</dbReference>
<dbReference type="CDD" id="cd04301">
    <property type="entry name" value="NAT_SF"/>
    <property type="match status" value="1"/>
</dbReference>
<organism evidence="4 5">
    <name type="scientific">Ectopseudomonas mendocina</name>
    <name type="common">Pseudomonas mendocina</name>
    <dbReference type="NCBI Taxonomy" id="300"/>
    <lineage>
        <taxon>Bacteria</taxon>
        <taxon>Pseudomonadati</taxon>
        <taxon>Pseudomonadota</taxon>
        <taxon>Gammaproteobacteria</taxon>
        <taxon>Pseudomonadales</taxon>
        <taxon>Pseudomonadaceae</taxon>
        <taxon>Ectopseudomonas</taxon>
    </lineage>
</organism>
<evidence type="ECO:0000256" key="2">
    <source>
        <dbReference type="ARBA" id="ARBA00023315"/>
    </source>
</evidence>
<dbReference type="AlphaFoldDB" id="A0A2R3QX54"/>
<accession>A0A2R3QX54</accession>
<dbReference type="Gene3D" id="3.40.630.30">
    <property type="match status" value="1"/>
</dbReference>
<dbReference type="InterPro" id="IPR000182">
    <property type="entry name" value="GNAT_dom"/>
</dbReference>
<gene>
    <name evidence="4" type="ORF">C7A17_25700</name>
</gene>
<dbReference type="Pfam" id="PF00583">
    <property type="entry name" value="Acetyltransf_1"/>
    <property type="match status" value="1"/>
</dbReference>
<dbReference type="PANTHER" id="PTHR43877:SF1">
    <property type="entry name" value="ACETYLTRANSFERASE"/>
    <property type="match status" value="1"/>
</dbReference>
<dbReference type="SUPFAM" id="SSF55729">
    <property type="entry name" value="Acyl-CoA N-acyltransferases (Nat)"/>
    <property type="match status" value="1"/>
</dbReference>
<evidence type="ECO:0000259" key="3">
    <source>
        <dbReference type="PROSITE" id="PS51186"/>
    </source>
</evidence>
<name>A0A2R3QX54_ECTME</name>
<sequence length="173" mass="19193">MIRLATQEDARAIAEVNIRSWQEAYRTLLSAEFLAGLEQNRERRTVYFEQAIATGEPGIRVAEQGGRVLGFCCFGASRDQNVATGTGELMAIYLLQEAWGQGIGSRLWNTARQGLEAAGYRAASAWVLDGNVRAIRFYERAGFNADATSQRTFEENGEPLPLTRFTLPLTLRA</sequence>
<proteinExistence type="predicted"/>
<dbReference type="PROSITE" id="PS51186">
    <property type="entry name" value="GNAT"/>
    <property type="match status" value="1"/>
</dbReference>
<dbReference type="InterPro" id="IPR050832">
    <property type="entry name" value="Bact_Acetyltransf"/>
</dbReference>
<keyword evidence="1 4" id="KW-0808">Transferase</keyword>
<protein>
    <submittedName>
        <fullName evidence="4">GNAT family N-acetyltransferase</fullName>
    </submittedName>
</protein>
<evidence type="ECO:0000256" key="1">
    <source>
        <dbReference type="ARBA" id="ARBA00022679"/>
    </source>
</evidence>
<dbReference type="PANTHER" id="PTHR43877">
    <property type="entry name" value="AMINOALKYLPHOSPHONATE N-ACETYLTRANSFERASE-RELATED-RELATED"/>
    <property type="match status" value="1"/>
</dbReference>
<evidence type="ECO:0000313" key="5">
    <source>
        <dbReference type="Proteomes" id="UP000238327"/>
    </source>
</evidence>
<dbReference type="InterPro" id="IPR016181">
    <property type="entry name" value="Acyl_CoA_acyltransferase"/>
</dbReference>
<dbReference type="Proteomes" id="UP000238327">
    <property type="component" value="Chromosome"/>
</dbReference>
<keyword evidence="2" id="KW-0012">Acyltransferase</keyword>
<dbReference type="EMBL" id="CP027657">
    <property type="protein sequence ID" value="AVO56399.1"/>
    <property type="molecule type" value="Genomic_DNA"/>
</dbReference>
<evidence type="ECO:0000313" key="4">
    <source>
        <dbReference type="EMBL" id="AVO56399.1"/>
    </source>
</evidence>